<dbReference type="InterPro" id="IPR029045">
    <property type="entry name" value="ClpP/crotonase-like_dom_sf"/>
</dbReference>
<evidence type="ECO:0000313" key="2">
    <source>
        <dbReference type="Proteomes" id="UP000184440"/>
    </source>
</evidence>
<dbReference type="RefSeq" id="WP_073259757.1">
    <property type="nucleotide sequence ID" value="NZ_FRCS01000006.1"/>
</dbReference>
<dbReference type="AlphaFoldDB" id="A0A1M7R4X5"/>
<dbReference type="GO" id="GO:0016853">
    <property type="term" value="F:isomerase activity"/>
    <property type="evidence" value="ECO:0007669"/>
    <property type="project" value="UniProtKB-KW"/>
</dbReference>
<dbReference type="CDD" id="cd06558">
    <property type="entry name" value="crotonase-like"/>
    <property type="match status" value="1"/>
</dbReference>
<evidence type="ECO:0000313" key="1">
    <source>
        <dbReference type="EMBL" id="SHN40071.1"/>
    </source>
</evidence>
<keyword evidence="1" id="KW-0413">Isomerase</keyword>
<dbReference type="InterPro" id="IPR001753">
    <property type="entry name" value="Enoyl-CoA_hydra/iso"/>
</dbReference>
<dbReference type="Gene3D" id="3.90.226.10">
    <property type="entry name" value="2-enoyl-CoA Hydratase, Chain A, domain 1"/>
    <property type="match status" value="1"/>
</dbReference>
<accession>A0A1M7R4X5</accession>
<dbReference type="Pfam" id="PF00378">
    <property type="entry name" value="ECH_1"/>
    <property type="match status" value="1"/>
</dbReference>
<dbReference type="Proteomes" id="UP000184440">
    <property type="component" value="Unassembled WGS sequence"/>
</dbReference>
<dbReference type="EMBL" id="FRCS01000006">
    <property type="protein sequence ID" value="SHN40071.1"/>
    <property type="molecule type" value="Genomic_DNA"/>
</dbReference>
<dbReference type="PANTHER" id="PTHR11941:SF54">
    <property type="entry name" value="ENOYL-COA HYDRATASE, MITOCHONDRIAL"/>
    <property type="match status" value="1"/>
</dbReference>
<dbReference type="PANTHER" id="PTHR11941">
    <property type="entry name" value="ENOYL-COA HYDRATASE-RELATED"/>
    <property type="match status" value="1"/>
</dbReference>
<sequence length="256" mass="26978">MSIRIEESAAAVVVTLSWPETRNAIGPDEADELAGAVRDAGERARGAVVLTGEGVFCSGGHLPVIAELSRTHTQEQIRETVYGRFQGMIRALRECPVPTVAAVDGAAIGLGLDLALACDVRLVGEKGWVQQGWARAGLVAGTGGVGLLGRIRPGLLWELLSTGDRIGPGDCDRLGIATAVEGTAREAAVERANVFGALPRDVLGHYVRLDRDATWPPDAHFAESARIQSGLIASDRFREFAQRVLGGAATRGGNRP</sequence>
<dbReference type="GO" id="GO:0006635">
    <property type="term" value="P:fatty acid beta-oxidation"/>
    <property type="evidence" value="ECO:0007669"/>
    <property type="project" value="TreeGrafter"/>
</dbReference>
<reference evidence="1 2" key="1">
    <citation type="submission" date="2016-11" db="EMBL/GenBank/DDBJ databases">
        <authorList>
            <person name="Jaros S."/>
            <person name="Januszkiewicz K."/>
            <person name="Wedrychowicz H."/>
        </authorList>
    </citation>
    <scope>NUCLEOTIDE SEQUENCE [LARGE SCALE GENOMIC DNA]</scope>
    <source>
        <strain evidence="1 2">DSM 46144</strain>
    </source>
</reference>
<dbReference type="SUPFAM" id="SSF52096">
    <property type="entry name" value="ClpP/crotonase"/>
    <property type="match status" value="1"/>
</dbReference>
<name>A0A1M7R4X5_9ACTN</name>
<dbReference type="OrthoDB" id="9777711at2"/>
<keyword evidence="2" id="KW-1185">Reference proteome</keyword>
<protein>
    <submittedName>
        <fullName evidence="1">2-(1,2-epoxy-1,2-dihydrophenyl)acetyl-CoA isomerase</fullName>
    </submittedName>
</protein>
<organism evidence="1 2">
    <name type="scientific">Cryptosporangium aurantiacum</name>
    <dbReference type="NCBI Taxonomy" id="134849"/>
    <lineage>
        <taxon>Bacteria</taxon>
        <taxon>Bacillati</taxon>
        <taxon>Actinomycetota</taxon>
        <taxon>Actinomycetes</taxon>
        <taxon>Cryptosporangiales</taxon>
        <taxon>Cryptosporangiaceae</taxon>
        <taxon>Cryptosporangium</taxon>
    </lineage>
</organism>
<dbReference type="STRING" id="134849.SAMN05443668_106422"/>
<proteinExistence type="predicted"/>
<gene>
    <name evidence="1" type="ORF">SAMN05443668_106422</name>
</gene>